<evidence type="ECO:0000313" key="3">
    <source>
        <dbReference type="Proteomes" id="UP000054359"/>
    </source>
</evidence>
<feature type="chain" id="PRO_5001829278" description="Secreted protein" evidence="1">
    <location>
        <begin position="28"/>
        <end position="82"/>
    </location>
</feature>
<feature type="non-terminal residue" evidence="2">
    <location>
        <position position="82"/>
    </location>
</feature>
<dbReference type="AlphaFoldDB" id="A0A087T3S3"/>
<dbReference type="EMBL" id="KK113269">
    <property type="protein sequence ID" value="KFM59762.1"/>
    <property type="molecule type" value="Genomic_DNA"/>
</dbReference>
<evidence type="ECO:0000313" key="2">
    <source>
        <dbReference type="EMBL" id="KFM59762.1"/>
    </source>
</evidence>
<feature type="signal peptide" evidence="1">
    <location>
        <begin position="1"/>
        <end position="27"/>
    </location>
</feature>
<dbReference type="Proteomes" id="UP000054359">
    <property type="component" value="Unassembled WGS sequence"/>
</dbReference>
<dbReference type="InterPro" id="IPR036397">
    <property type="entry name" value="RNaseH_sf"/>
</dbReference>
<dbReference type="GO" id="GO:0003676">
    <property type="term" value="F:nucleic acid binding"/>
    <property type="evidence" value="ECO:0007669"/>
    <property type="project" value="InterPro"/>
</dbReference>
<evidence type="ECO:0008006" key="4">
    <source>
        <dbReference type="Google" id="ProtNLM"/>
    </source>
</evidence>
<protein>
    <recommendedName>
        <fullName evidence="4">Secreted protein</fullName>
    </recommendedName>
</protein>
<evidence type="ECO:0000256" key="1">
    <source>
        <dbReference type="SAM" id="SignalP"/>
    </source>
</evidence>
<name>A0A087T3S3_STEMI</name>
<dbReference type="OrthoDB" id="10051057at2759"/>
<gene>
    <name evidence="2" type="ORF">X975_09261</name>
</gene>
<accession>A0A087T3S3</accession>
<keyword evidence="3" id="KW-1185">Reference proteome</keyword>
<dbReference type="Gene3D" id="3.30.420.10">
    <property type="entry name" value="Ribonuclease H-like superfamily/Ribonuclease H"/>
    <property type="match status" value="1"/>
</dbReference>
<keyword evidence="1" id="KW-0732">Signal</keyword>
<sequence length="82" mass="9372">MPAPTLHMFLLLALVLADLSIIDHVWSIMGRALQPIRDVNDLTRQLDRICHDIPQEDMHNLYQSMTSRIIACIRTRGGQTGY</sequence>
<reference evidence="2 3" key="1">
    <citation type="submission" date="2013-11" db="EMBL/GenBank/DDBJ databases">
        <title>Genome sequencing of Stegodyphus mimosarum.</title>
        <authorList>
            <person name="Bechsgaard J."/>
        </authorList>
    </citation>
    <scope>NUCLEOTIDE SEQUENCE [LARGE SCALE GENOMIC DNA]</scope>
</reference>
<proteinExistence type="predicted"/>
<organism evidence="2 3">
    <name type="scientific">Stegodyphus mimosarum</name>
    <name type="common">African social velvet spider</name>
    <dbReference type="NCBI Taxonomy" id="407821"/>
    <lineage>
        <taxon>Eukaryota</taxon>
        <taxon>Metazoa</taxon>
        <taxon>Ecdysozoa</taxon>
        <taxon>Arthropoda</taxon>
        <taxon>Chelicerata</taxon>
        <taxon>Arachnida</taxon>
        <taxon>Araneae</taxon>
        <taxon>Araneomorphae</taxon>
        <taxon>Entelegynae</taxon>
        <taxon>Eresoidea</taxon>
        <taxon>Eresidae</taxon>
        <taxon>Stegodyphus</taxon>
    </lineage>
</organism>